<evidence type="ECO:0000313" key="2">
    <source>
        <dbReference type="Proteomes" id="UP000630887"/>
    </source>
</evidence>
<comment type="caution">
    <text evidence="1">The sequence shown here is derived from an EMBL/GenBank/DDBJ whole genome shotgun (WGS) entry which is preliminary data.</text>
</comment>
<organism evidence="1 2">
    <name type="scientific">Catellatospora coxensis</name>
    <dbReference type="NCBI Taxonomy" id="310354"/>
    <lineage>
        <taxon>Bacteria</taxon>
        <taxon>Bacillati</taxon>
        <taxon>Actinomycetota</taxon>
        <taxon>Actinomycetes</taxon>
        <taxon>Micromonosporales</taxon>
        <taxon>Micromonosporaceae</taxon>
        <taxon>Catellatospora</taxon>
    </lineage>
</organism>
<proteinExistence type="predicted"/>
<keyword evidence="2" id="KW-1185">Reference proteome</keyword>
<gene>
    <name evidence="1" type="ORF">Cco03nite_22250</name>
</gene>
<reference evidence="1 2" key="1">
    <citation type="submission" date="2021-01" db="EMBL/GenBank/DDBJ databases">
        <title>Whole genome shotgun sequence of Catellatospora coxensis NBRC 107359.</title>
        <authorList>
            <person name="Komaki H."/>
            <person name="Tamura T."/>
        </authorList>
    </citation>
    <scope>NUCLEOTIDE SEQUENCE [LARGE SCALE GENOMIC DNA]</scope>
    <source>
        <strain evidence="1 2">NBRC 107359</strain>
    </source>
</reference>
<dbReference type="AlphaFoldDB" id="A0A8J3KQV5"/>
<dbReference type="Proteomes" id="UP000630887">
    <property type="component" value="Unassembled WGS sequence"/>
</dbReference>
<evidence type="ECO:0000313" key="1">
    <source>
        <dbReference type="EMBL" id="GIG05525.1"/>
    </source>
</evidence>
<protein>
    <submittedName>
        <fullName evidence="1">Uncharacterized protein</fullName>
    </submittedName>
</protein>
<dbReference type="EMBL" id="BONI01000015">
    <property type="protein sequence ID" value="GIG05525.1"/>
    <property type="molecule type" value="Genomic_DNA"/>
</dbReference>
<accession>A0A8J3KQV5</accession>
<name>A0A8J3KQV5_9ACTN</name>
<sequence length="85" mass="9549">MDDPLEYLREGALNQAFQAFLEALQHAHRSSSGSEDMMLSALHSRVFAQYVRRCRRHASMTTILASDFTLGQVVVLVFSPQRPPG</sequence>